<dbReference type="InterPro" id="IPR008928">
    <property type="entry name" value="6-hairpin_glycosidase_sf"/>
</dbReference>
<reference evidence="2" key="1">
    <citation type="submission" date="2018-06" db="EMBL/GenBank/DDBJ databases">
        <title>Paenibacillus xerothermodurans sp. nov. an extremely dry heat resistant spore forming bacterium isolated from the soil of Cape Canaveral, Florida.</title>
        <authorList>
            <person name="Seuylemezian A."/>
            <person name="Kaur N."/>
            <person name="Patil P."/>
            <person name="Patil P."/>
            <person name="Mayilraj S."/>
            <person name="Vaishampayan P."/>
        </authorList>
    </citation>
    <scope>NUCLEOTIDE SEQUENCE [LARGE SCALE GENOMIC DNA]</scope>
    <source>
        <strain evidence="2">ATCC 27380</strain>
    </source>
</reference>
<evidence type="ECO:0000313" key="3">
    <source>
        <dbReference type="Proteomes" id="UP000214746"/>
    </source>
</evidence>
<dbReference type="OrthoDB" id="3902805at2"/>
<protein>
    <submittedName>
        <fullName evidence="2">Glycoside hydrolase</fullName>
    </submittedName>
</protein>
<proteinExistence type="predicted"/>
<feature type="domain" description="GH15-like" evidence="1">
    <location>
        <begin position="11"/>
        <end position="305"/>
    </location>
</feature>
<dbReference type="Proteomes" id="UP000214746">
    <property type="component" value="Unassembled WGS sequence"/>
</dbReference>
<accession>A0A2W1P4N9</accession>
<keyword evidence="2" id="KW-0378">Hydrolase</keyword>
<dbReference type="InterPro" id="IPR012341">
    <property type="entry name" value="6hp_glycosidase-like_sf"/>
</dbReference>
<dbReference type="Gene3D" id="1.50.10.10">
    <property type="match status" value="1"/>
</dbReference>
<dbReference type="PANTHER" id="PTHR31616:SF0">
    <property type="entry name" value="GLUCAN 1,4-ALPHA-GLUCOSIDASE"/>
    <property type="match status" value="1"/>
</dbReference>
<dbReference type="Pfam" id="PF00723">
    <property type="entry name" value="Glyco_hydro_15"/>
    <property type="match status" value="1"/>
</dbReference>
<dbReference type="RefSeq" id="WP_089198452.1">
    <property type="nucleotide sequence ID" value="NZ_NHRJ02000001.1"/>
</dbReference>
<dbReference type="AlphaFoldDB" id="A0A2W1P4N9"/>
<dbReference type="EMBL" id="NHRJ02000001">
    <property type="protein sequence ID" value="PZE22682.1"/>
    <property type="molecule type" value="Genomic_DNA"/>
</dbReference>
<gene>
    <name evidence="2" type="ORF">CBW46_002635</name>
</gene>
<sequence length="378" mass="43135">MMTNDAFARAQLVAVSKSLIKMNQHPSGGYAACPLFSHYAYSWLRDGSFIAYSMDITGETDSADKFHRWVNGLLLRQRERVNKLLDKHERGEWIEQHEFLHTRYQLDGRDDADSAWGQFQLDGYGVWLWAVAEHCRTLRMTALPDLYRESVDLIVRYLCAFWQRPNFDCWEERGEQVHPSTLASIYGGLSSIQPLIADGRLGEICSAIREFILDYAVHPTGGHIVKSIRPTSNDERYEIAFDGVDGSLLWLCEPFNLLSADHPAMAATIARIQQDLKSSDGGLRRYLSDEYYGGGEWTLLAAWYGWTSLRTGAMDEARLALAWVMEQADSLGRLPEQVPHTQMDSQLYERWLQNWGPPATPLLWSHAMFLVLNSQLHG</sequence>
<comment type="caution">
    <text evidence="2">The sequence shown here is derived from an EMBL/GenBank/DDBJ whole genome shotgun (WGS) entry which is preliminary data.</text>
</comment>
<keyword evidence="3" id="KW-1185">Reference proteome</keyword>
<dbReference type="GO" id="GO:0005975">
    <property type="term" value="P:carbohydrate metabolic process"/>
    <property type="evidence" value="ECO:0007669"/>
    <property type="project" value="InterPro"/>
</dbReference>
<dbReference type="InterPro" id="IPR011613">
    <property type="entry name" value="GH15-like"/>
</dbReference>
<evidence type="ECO:0000313" key="2">
    <source>
        <dbReference type="EMBL" id="PZE22682.1"/>
    </source>
</evidence>
<dbReference type="SUPFAM" id="SSF48208">
    <property type="entry name" value="Six-hairpin glycosidases"/>
    <property type="match status" value="1"/>
</dbReference>
<dbReference type="PANTHER" id="PTHR31616">
    <property type="entry name" value="TREHALASE"/>
    <property type="match status" value="1"/>
</dbReference>
<dbReference type="GO" id="GO:0004553">
    <property type="term" value="F:hydrolase activity, hydrolyzing O-glycosyl compounds"/>
    <property type="evidence" value="ECO:0007669"/>
    <property type="project" value="TreeGrafter"/>
</dbReference>
<name>A0A2W1P4N9_PAEXE</name>
<evidence type="ECO:0000259" key="1">
    <source>
        <dbReference type="Pfam" id="PF00723"/>
    </source>
</evidence>
<organism evidence="2 3">
    <name type="scientific">Paenibacillus xerothermodurans</name>
    <dbReference type="NCBI Taxonomy" id="1977292"/>
    <lineage>
        <taxon>Bacteria</taxon>
        <taxon>Bacillati</taxon>
        <taxon>Bacillota</taxon>
        <taxon>Bacilli</taxon>
        <taxon>Bacillales</taxon>
        <taxon>Paenibacillaceae</taxon>
        <taxon>Paenibacillus</taxon>
    </lineage>
</organism>